<evidence type="ECO:0000313" key="3">
    <source>
        <dbReference type="EMBL" id="UOD29002.1"/>
    </source>
</evidence>
<dbReference type="Pfam" id="PF13561">
    <property type="entry name" value="adh_short_C2"/>
    <property type="match status" value="1"/>
</dbReference>
<dbReference type="PANTHER" id="PTHR24321">
    <property type="entry name" value="DEHYDROGENASES, SHORT CHAIN"/>
    <property type="match status" value="1"/>
</dbReference>
<dbReference type="PROSITE" id="PS00061">
    <property type="entry name" value="ADH_SHORT"/>
    <property type="match status" value="1"/>
</dbReference>
<dbReference type="PRINTS" id="PR00081">
    <property type="entry name" value="GDHRDH"/>
</dbReference>
<dbReference type="Pfam" id="PF00106">
    <property type="entry name" value="adh_short"/>
    <property type="match status" value="1"/>
</dbReference>
<evidence type="ECO:0000313" key="4">
    <source>
        <dbReference type="Proteomes" id="UP000831532"/>
    </source>
</evidence>
<gene>
    <name evidence="3" type="ORF">INH39_26795</name>
</gene>
<dbReference type="PANTHER" id="PTHR24321:SF8">
    <property type="entry name" value="ESTRADIOL 17-BETA-DEHYDROGENASE 8-RELATED"/>
    <property type="match status" value="1"/>
</dbReference>
<organism evidence="3 4">
    <name type="scientific">Massilia violaceinigra</name>
    <dbReference type="NCBI Taxonomy" id="2045208"/>
    <lineage>
        <taxon>Bacteria</taxon>
        <taxon>Pseudomonadati</taxon>
        <taxon>Pseudomonadota</taxon>
        <taxon>Betaproteobacteria</taxon>
        <taxon>Burkholderiales</taxon>
        <taxon>Oxalobacteraceae</taxon>
        <taxon>Telluria group</taxon>
        <taxon>Massilia</taxon>
    </lineage>
</organism>
<dbReference type="EMBL" id="CP063361">
    <property type="protein sequence ID" value="UOD29002.1"/>
    <property type="molecule type" value="Genomic_DNA"/>
</dbReference>
<dbReference type="InterPro" id="IPR020904">
    <property type="entry name" value="Sc_DH/Rdtase_CS"/>
</dbReference>
<dbReference type="Proteomes" id="UP000831532">
    <property type="component" value="Chromosome"/>
</dbReference>
<dbReference type="InterPro" id="IPR036291">
    <property type="entry name" value="NAD(P)-bd_dom_sf"/>
</dbReference>
<comment type="similarity">
    <text evidence="1">Belongs to the short-chain dehydrogenases/reductases (SDR) family.</text>
</comment>
<sequence>MGKLDKRVALVTGAGAGIGRATALAFASRGASVMVADIDGVSACATADAIVAGLVGVAGLPAYVASKHGVVGLTRTAALECAADGIRVNAVCPGVIHTDMVDRLMLRHPGVNFVAREPMQRMGTPQEVAAAVIWLCSDGASFVTGQAIAVDGGFLAQ</sequence>
<keyword evidence="2" id="KW-0560">Oxidoreductase</keyword>
<proteinExistence type="inferred from homology"/>
<accession>A0ABY4A3N6</accession>
<reference evidence="3 4" key="1">
    <citation type="submission" date="2020-10" db="EMBL/GenBank/DDBJ databases">
        <title>Genome analysis of Massilia species.</title>
        <authorList>
            <person name="Jung D.-H."/>
        </authorList>
    </citation>
    <scope>NUCLEOTIDE SEQUENCE [LARGE SCALE GENOMIC DNA]</scope>
    <source>
        <strain evidence="4">sipir</strain>
    </source>
</reference>
<dbReference type="InterPro" id="IPR002347">
    <property type="entry name" value="SDR_fam"/>
</dbReference>
<name>A0ABY4A3N6_9BURK</name>
<evidence type="ECO:0000256" key="2">
    <source>
        <dbReference type="ARBA" id="ARBA00023002"/>
    </source>
</evidence>
<evidence type="ECO:0000256" key="1">
    <source>
        <dbReference type="ARBA" id="ARBA00006484"/>
    </source>
</evidence>
<dbReference type="SUPFAM" id="SSF51735">
    <property type="entry name" value="NAD(P)-binding Rossmann-fold domains"/>
    <property type="match status" value="1"/>
</dbReference>
<protein>
    <submittedName>
        <fullName evidence="3">SDR family oxidoreductase</fullName>
    </submittedName>
</protein>
<dbReference type="RefSeq" id="WP_243490199.1">
    <property type="nucleotide sequence ID" value="NZ_CP063361.1"/>
</dbReference>
<keyword evidence="4" id="KW-1185">Reference proteome</keyword>
<dbReference type="Gene3D" id="3.40.50.720">
    <property type="entry name" value="NAD(P)-binding Rossmann-like Domain"/>
    <property type="match status" value="2"/>
</dbReference>